<dbReference type="AlphaFoldDB" id="A0A7Y0X3Q1"/>
<dbReference type="InterPro" id="IPR000873">
    <property type="entry name" value="AMP-dep_synth/lig_dom"/>
</dbReference>
<feature type="non-terminal residue" evidence="2">
    <location>
        <position position="1"/>
    </location>
</feature>
<evidence type="ECO:0000259" key="1">
    <source>
        <dbReference type="Pfam" id="PF00501"/>
    </source>
</evidence>
<dbReference type="SUPFAM" id="SSF56801">
    <property type="entry name" value="Acetyl-CoA synthetase-like"/>
    <property type="match status" value="1"/>
</dbReference>
<comment type="caution">
    <text evidence="2">The sequence shown here is derived from an EMBL/GenBank/DDBJ whole genome shotgun (WGS) entry which is preliminary data.</text>
</comment>
<organism evidence="2 3">
    <name type="scientific">Vibrio parahaemolyticus</name>
    <dbReference type="NCBI Taxonomy" id="670"/>
    <lineage>
        <taxon>Bacteria</taxon>
        <taxon>Pseudomonadati</taxon>
        <taxon>Pseudomonadota</taxon>
        <taxon>Gammaproteobacteria</taxon>
        <taxon>Vibrionales</taxon>
        <taxon>Vibrionaceae</taxon>
        <taxon>Vibrio</taxon>
    </lineage>
</organism>
<sequence length="92" mass="10341">KELLERIHQLAGGFIKLGLQPGDNVVLQINNTAEFYFSFFALTFKGIKPVLALPAHRYLELSYFCDHARARAYIFSEHASGETAQNIASQLL</sequence>
<accession>A0A7Y0X3Q1</accession>
<dbReference type="Proteomes" id="UP000555836">
    <property type="component" value="Unassembled WGS sequence"/>
</dbReference>
<reference evidence="2 3" key="1">
    <citation type="submission" date="2020-04" db="EMBL/GenBank/DDBJ databases">
        <title>Whole-genome sequencing of Vibrio spp. from China reveals different genetic environments of blaCTX-M-14 among diverse lineages.</title>
        <authorList>
            <person name="Zheng Z."/>
            <person name="Ye L."/>
            <person name="Chen S."/>
        </authorList>
    </citation>
    <scope>NUCLEOTIDE SEQUENCE [LARGE SCALE GENOMIC DNA]</scope>
    <source>
        <strain evidence="2 3">Vb0574</strain>
    </source>
</reference>
<feature type="domain" description="AMP-dependent synthetase/ligase" evidence="1">
    <location>
        <begin position="1"/>
        <end position="78"/>
    </location>
</feature>
<protein>
    <submittedName>
        <fullName evidence="2">AMP-binding protein</fullName>
    </submittedName>
</protein>
<evidence type="ECO:0000313" key="3">
    <source>
        <dbReference type="Proteomes" id="UP000555836"/>
    </source>
</evidence>
<gene>
    <name evidence="2" type="ORF">HKB21_00155</name>
</gene>
<dbReference type="EMBL" id="JABCLD010000036">
    <property type="protein sequence ID" value="NMU24031.1"/>
    <property type="molecule type" value="Genomic_DNA"/>
</dbReference>
<feature type="non-terminal residue" evidence="2">
    <location>
        <position position="92"/>
    </location>
</feature>
<dbReference type="Pfam" id="PF00501">
    <property type="entry name" value="AMP-binding"/>
    <property type="match status" value="1"/>
</dbReference>
<proteinExistence type="predicted"/>
<evidence type="ECO:0000313" key="2">
    <source>
        <dbReference type="EMBL" id="NMU24031.1"/>
    </source>
</evidence>
<name>A0A7Y0X3Q1_VIBPH</name>
<dbReference type="Gene3D" id="3.40.50.980">
    <property type="match status" value="1"/>
</dbReference>